<organism evidence="2 3">
    <name type="scientific">Lysinibacillus fusiformis</name>
    <dbReference type="NCBI Taxonomy" id="28031"/>
    <lineage>
        <taxon>Bacteria</taxon>
        <taxon>Bacillati</taxon>
        <taxon>Bacillota</taxon>
        <taxon>Bacilli</taxon>
        <taxon>Bacillales</taxon>
        <taxon>Bacillaceae</taxon>
        <taxon>Lysinibacillus</taxon>
    </lineage>
</organism>
<dbReference type="AlphaFoldDB" id="A0A2I0V3Z0"/>
<name>A0A2I0V3Z0_9BACI</name>
<gene>
    <name evidence="2" type="ORF">CRI88_01510</name>
</gene>
<sequence length="220" mass="24780">MSTSVTTCRDLRELTVAAQTACRLLFQECCKAGIDFIFVTETYRSQARQNYLYEQGRTRPGQVVTWTRNSNHTSRRAWDIAVAPPRNLYDISTLLKVGTIAKKLGITWGGSWPAGQYDAPHFEIPTTWQMPNGYKLEGQVVVPTSSAGKVQLIVEDTLKQKEEDLMRFTNETTKAAVRDYIKQAVDKKLIEKSHLEKFDAGTLTDGDFAGIKIIISQRSN</sequence>
<accession>A0A2I0V3Z0</accession>
<reference evidence="2 3" key="1">
    <citation type="submission" date="2017-10" db="EMBL/GenBank/DDBJ databases">
        <title>Draft genome of Lysinibacillus fusiformis strain Juneja, a laboratory-derived pathogen of Drosophila melanogaster.</title>
        <authorList>
            <person name="Smith B.R."/>
            <person name="Unckless R.L."/>
        </authorList>
    </citation>
    <scope>NUCLEOTIDE SEQUENCE [LARGE SCALE GENOMIC DNA]</scope>
    <source>
        <strain evidence="2 3">Juneja</strain>
    </source>
</reference>
<evidence type="ECO:0000313" key="2">
    <source>
        <dbReference type="EMBL" id="PKU53035.1"/>
    </source>
</evidence>
<evidence type="ECO:0000259" key="1">
    <source>
        <dbReference type="Pfam" id="PF13539"/>
    </source>
</evidence>
<comment type="caution">
    <text evidence="2">The sequence shown here is derived from an EMBL/GenBank/DDBJ whole genome shotgun (WGS) entry which is preliminary data.</text>
</comment>
<dbReference type="SUPFAM" id="SSF55166">
    <property type="entry name" value="Hedgehog/DD-peptidase"/>
    <property type="match status" value="1"/>
</dbReference>
<feature type="domain" description="Peptidase M15C" evidence="1">
    <location>
        <begin position="67"/>
        <end position="124"/>
    </location>
</feature>
<dbReference type="Pfam" id="PF13539">
    <property type="entry name" value="Peptidase_M15_4"/>
    <property type="match status" value="1"/>
</dbReference>
<evidence type="ECO:0000313" key="3">
    <source>
        <dbReference type="Proteomes" id="UP000234956"/>
    </source>
</evidence>
<dbReference type="Gene3D" id="3.30.1380.10">
    <property type="match status" value="1"/>
</dbReference>
<dbReference type="InterPro" id="IPR009045">
    <property type="entry name" value="Zn_M74/Hedgehog-like"/>
</dbReference>
<dbReference type="Proteomes" id="UP000234956">
    <property type="component" value="Unassembled WGS sequence"/>
</dbReference>
<dbReference type="GO" id="GO:0008233">
    <property type="term" value="F:peptidase activity"/>
    <property type="evidence" value="ECO:0007669"/>
    <property type="project" value="InterPro"/>
</dbReference>
<dbReference type="InterPro" id="IPR039561">
    <property type="entry name" value="Peptidase_M15C"/>
</dbReference>
<dbReference type="EMBL" id="PDFK01000001">
    <property type="protein sequence ID" value="PKU53035.1"/>
    <property type="molecule type" value="Genomic_DNA"/>
</dbReference>
<dbReference type="CDD" id="cd14845">
    <property type="entry name" value="L-Ala-D-Glu_peptidase_like"/>
    <property type="match status" value="1"/>
</dbReference>
<proteinExistence type="predicted"/>
<dbReference type="RefSeq" id="WP_101966361.1">
    <property type="nucleotide sequence ID" value="NZ_JAZBNI010000003.1"/>
</dbReference>
<protein>
    <submittedName>
        <fullName evidence="2">Peptidoglycan L-alanyl-D-glutamate endopeptidase</fullName>
    </submittedName>
</protein>